<dbReference type="PANTHER" id="PTHR44591:SF3">
    <property type="entry name" value="RESPONSE REGULATORY DOMAIN-CONTAINING PROTEIN"/>
    <property type="match status" value="1"/>
</dbReference>
<dbReference type="InterPro" id="IPR001789">
    <property type="entry name" value="Sig_transdc_resp-reg_receiver"/>
</dbReference>
<dbReference type="Proteomes" id="UP000217257">
    <property type="component" value="Chromosome"/>
</dbReference>
<dbReference type="SUPFAM" id="SSF52172">
    <property type="entry name" value="CheY-like"/>
    <property type="match status" value="1"/>
</dbReference>
<organism evidence="4 5">
    <name type="scientific">Cystobacter fuscus</name>
    <dbReference type="NCBI Taxonomy" id="43"/>
    <lineage>
        <taxon>Bacteria</taxon>
        <taxon>Pseudomonadati</taxon>
        <taxon>Myxococcota</taxon>
        <taxon>Myxococcia</taxon>
        <taxon>Myxococcales</taxon>
        <taxon>Cystobacterineae</taxon>
        <taxon>Archangiaceae</taxon>
        <taxon>Cystobacter</taxon>
    </lineage>
</organism>
<gene>
    <name evidence="4" type="ORF">CYFUS_008435</name>
</gene>
<accession>A0A250JIH6</accession>
<dbReference type="Gene3D" id="3.40.50.2300">
    <property type="match status" value="1"/>
</dbReference>
<dbReference type="GO" id="GO:0000160">
    <property type="term" value="P:phosphorelay signal transduction system"/>
    <property type="evidence" value="ECO:0007669"/>
    <property type="project" value="InterPro"/>
</dbReference>
<dbReference type="SMART" id="SM00448">
    <property type="entry name" value="REC"/>
    <property type="match status" value="1"/>
</dbReference>
<reference evidence="4 5" key="1">
    <citation type="submission" date="2017-06" db="EMBL/GenBank/DDBJ databases">
        <title>Sequencing and comparative analysis of myxobacterial genomes.</title>
        <authorList>
            <person name="Rupp O."/>
            <person name="Goesmann A."/>
            <person name="Sogaard-Andersen L."/>
        </authorList>
    </citation>
    <scope>NUCLEOTIDE SEQUENCE [LARGE SCALE GENOMIC DNA]</scope>
    <source>
        <strain evidence="4 5">DSM 52655</strain>
    </source>
</reference>
<dbReference type="Pfam" id="PF00072">
    <property type="entry name" value="Response_reg"/>
    <property type="match status" value="1"/>
</dbReference>
<keyword evidence="1 2" id="KW-0597">Phosphoprotein</keyword>
<dbReference type="EMBL" id="CP022098">
    <property type="protein sequence ID" value="ATB42956.1"/>
    <property type="molecule type" value="Genomic_DNA"/>
</dbReference>
<dbReference type="PANTHER" id="PTHR44591">
    <property type="entry name" value="STRESS RESPONSE REGULATOR PROTEIN 1"/>
    <property type="match status" value="1"/>
</dbReference>
<dbReference type="PROSITE" id="PS50110">
    <property type="entry name" value="RESPONSE_REGULATORY"/>
    <property type="match status" value="1"/>
</dbReference>
<evidence type="ECO:0000313" key="4">
    <source>
        <dbReference type="EMBL" id="ATB42956.1"/>
    </source>
</evidence>
<evidence type="ECO:0000256" key="2">
    <source>
        <dbReference type="PROSITE-ProRule" id="PRU00169"/>
    </source>
</evidence>
<sequence>MRKHVEPMGNPGVGALSWRDMPPPTLLLVDDDRFVRHLLKDAIQESGLEVRMLEASDGREGLEVAAREQPALMLLDLFMPRCSGLEVLAHIKQSSPDTRVLIISSMDADPVVQQALSAGAVGFVGKPFHPLEISLAIRQALAH</sequence>
<dbReference type="KEGG" id="cfus:CYFUS_008435"/>
<evidence type="ECO:0000259" key="3">
    <source>
        <dbReference type="PROSITE" id="PS50110"/>
    </source>
</evidence>
<dbReference type="AlphaFoldDB" id="A0A250JIH6"/>
<proteinExistence type="predicted"/>
<name>A0A250JIH6_9BACT</name>
<dbReference type="InterPro" id="IPR011006">
    <property type="entry name" value="CheY-like_superfamily"/>
</dbReference>
<dbReference type="InterPro" id="IPR050595">
    <property type="entry name" value="Bact_response_regulator"/>
</dbReference>
<protein>
    <submittedName>
        <fullName evidence="4">Two-component system response regulator</fullName>
    </submittedName>
</protein>
<feature type="modified residue" description="4-aspartylphosphate" evidence="2">
    <location>
        <position position="76"/>
    </location>
</feature>
<evidence type="ECO:0000256" key="1">
    <source>
        <dbReference type="ARBA" id="ARBA00022553"/>
    </source>
</evidence>
<feature type="domain" description="Response regulatory" evidence="3">
    <location>
        <begin position="25"/>
        <end position="141"/>
    </location>
</feature>
<evidence type="ECO:0000313" key="5">
    <source>
        <dbReference type="Proteomes" id="UP000217257"/>
    </source>
</evidence>